<dbReference type="InterPro" id="IPR017703">
    <property type="entry name" value="YgfZ/GCV_T_CS"/>
</dbReference>
<keyword evidence="3" id="KW-0290">Folate-binding</keyword>
<evidence type="ECO:0000256" key="4">
    <source>
        <dbReference type="SAM" id="MobiDB-lite"/>
    </source>
</evidence>
<keyword evidence="7" id="KW-1185">Reference proteome</keyword>
<dbReference type="NCBIfam" id="TIGR03317">
    <property type="entry name" value="ygfZ_signature"/>
    <property type="match status" value="1"/>
</dbReference>
<evidence type="ECO:0000313" key="6">
    <source>
        <dbReference type="EMBL" id="PWI34629.1"/>
    </source>
</evidence>
<dbReference type="Gene3D" id="3.30.70.1400">
    <property type="entry name" value="Aminomethyltransferase beta-barrel domains"/>
    <property type="match status" value="1"/>
</dbReference>
<keyword evidence="2" id="KW-0819">tRNA processing</keyword>
<dbReference type="Gene3D" id="3.30.70.1630">
    <property type="match status" value="1"/>
</dbReference>
<evidence type="ECO:0000313" key="7">
    <source>
        <dbReference type="Proteomes" id="UP000245362"/>
    </source>
</evidence>
<dbReference type="Proteomes" id="UP000245362">
    <property type="component" value="Unassembled WGS sequence"/>
</dbReference>
<keyword evidence="1" id="KW-0963">Cytoplasm</keyword>
<comment type="caution">
    <text evidence="6">The sequence shown here is derived from an EMBL/GenBank/DDBJ whole genome shotgun (WGS) entry which is preliminary data.</text>
</comment>
<reference evidence="6 7" key="1">
    <citation type="submission" date="2018-05" db="EMBL/GenBank/DDBJ databases">
        <title>Vibrio limimaris sp. nov., isolated from marine sediment.</title>
        <authorList>
            <person name="Li C.-M."/>
        </authorList>
    </citation>
    <scope>NUCLEOTIDE SEQUENCE [LARGE SCALE GENOMIC DNA]</scope>
    <source>
        <strain evidence="6 7">E4404</strain>
    </source>
</reference>
<dbReference type="SUPFAM" id="SSF101790">
    <property type="entry name" value="Aminomethyltransferase beta-barrel domain"/>
    <property type="match status" value="1"/>
</dbReference>
<dbReference type="NCBIfam" id="NF007110">
    <property type="entry name" value="PRK09559.1"/>
    <property type="match status" value="1"/>
</dbReference>
<dbReference type="InterPro" id="IPR029043">
    <property type="entry name" value="GcvT/YgfZ_C"/>
</dbReference>
<dbReference type="RefSeq" id="WP_109318965.1">
    <property type="nucleotide sequence ID" value="NZ_QFWT01000002.1"/>
</dbReference>
<dbReference type="SUPFAM" id="SSF103025">
    <property type="entry name" value="Folate-binding domain"/>
    <property type="match status" value="1"/>
</dbReference>
<dbReference type="Pfam" id="PF21130">
    <property type="entry name" value="YgfZ_barrel"/>
    <property type="match status" value="1"/>
</dbReference>
<dbReference type="PANTHER" id="PTHR22602:SF0">
    <property type="entry name" value="TRANSFERASE CAF17, MITOCHONDRIAL-RELATED"/>
    <property type="match status" value="1"/>
</dbReference>
<gene>
    <name evidence="6" type="ORF">DI392_05875</name>
</gene>
<dbReference type="GO" id="GO:0016226">
    <property type="term" value="P:iron-sulfur cluster assembly"/>
    <property type="evidence" value="ECO:0007669"/>
    <property type="project" value="TreeGrafter"/>
</dbReference>
<name>A0A2U3BCV8_9VIBR</name>
<proteinExistence type="predicted"/>
<dbReference type="OrthoDB" id="9796287at2"/>
<evidence type="ECO:0000256" key="1">
    <source>
        <dbReference type="ARBA" id="ARBA00022490"/>
    </source>
</evidence>
<sequence length="327" mass="35924">MTWNSLFSPLAITSSDPLPKLIITHLTSWSAITVTGTDTKSYLQGQLTCDVVSVADDKSTLGAHCDPKGKMWSIFRLFHHGEGLALFQHADALDTALAELKKYAVFSQVSIANTTDVALGVIGEQADAFINSLSEQQGDVRGISGGTAVKVSHNRWLLLLSEDKAAELVSKTTEADFADETIWDCCDIQEAVPRITIANQNEHIPQALNLHLLDGVCFTKGCYTGQETVARAKYRGANKRGMFKVSGHCDALLSKEPLLERRVGDNWRSAGPLITQYQYSNGDGIGLIVLPLDLEPNTELRLKDTPDNHWKIDTQPYLHTDDEDTNN</sequence>
<organism evidence="6 7">
    <name type="scientific">Vibrio albus</name>
    <dbReference type="NCBI Taxonomy" id="2200953"/>
    <lineage>
        <taxon>Bacteria</taxon>
        <taxon>Pseudomonadati</taxon>
        <taxon>Pseudomonadota</taxon>
        <taxon>Gammaproteobacteria</taxon>
        <taxon>Vibrionales</taxon>
        <taxon>Vibrionaceae</taxon>
        <taxon>Vibrio</taxon>
    </lineage>
</organism>
<dbReference type="GO" id="GO:0008033">
    <property type="term" value="P:tRNA processing"/>
    <property type="evidence" value="ECO:0007669"/>
    <property type="project" value="UniProtKB-KW"/>
</dbReference>
<dbReference type="InterPro" id="IPR045179">
    <property type="entry name" value="YgfZ/GcvT"/>
</dbReference>
<dbReference type="EMBL" id="QFWT01000002">
    <property type="protein sequence ID" value="PWI34629.1"/>
    <property type="molecule type" value="Genomic_DNA"/>
</dbReference>
<dbReference type="InterPro" id="IPR048451">
    <property type="entry name" value="YgfZ_barrel"/>
</dbReference>
<feature type="domain" description="tRNA-modifying protein YgfZ-like beta-barrel" evidence="5">
    <location>
        <begin position="238"/>
        <end position="304"/>
    </location>
</feature>
<dbReference type="GO" id="GO:0005542">
    <property type="term" value="F:folic acid binding"/>
    <property type="evidence" value="ECO:0007669"/>
    <property type="project" value="UniProtKB-KW"/>
</dbReference>
<evidence type="ECO:0000256" key="2">
    <source>
        <dbReference type="ARBA" id="ARBA00022694"/>
    </source>
</evidence>
<feature type="region of interest" description="Disordered" evidence="4">
    <location>
        <begin position="305"/>
        <end position="327"/>
    </location>
</feature>
<dbReference type="AlphaFoldDB" id="A0A2U3BCV8"/>
<dbReference type="Gene3D" id="2.40.30.160">
    <property type="match status" value="1"/>
</dbReference>
<evidence type="ECO:0000256" key="3">
    <source>
        <dbReference type="ARBA" id="ARBA00022954"/>
    </source>
</evidence>
<evidence type="ECO:0000259" key="5">
    <source>
        <dbReference type="Pfam" id="PF21130"/>
    </source>
</evidence>
<protein>
    <submittedName>
        <fullName evidence="6">tRNA-modifying protein YgfZ</fullName>
    </submittedName>
</protein>
<dbReference type="PANTHER" id="PTHR22602">
    <property type="entry name" value="TRANSFERASE CAF17, MITOCHONDRIAL-RELATED"/>
    <property type="match status" value="1"/>
</dbReference>
<accession>A0A2U3BCV8</accession>
<dbReference type="FunFam" id="3.30.70.1400:FF:000002">
    <property type="entry name" value="tRNA-modifying protein YgfZ"/>
    <property type="match status" value="1"/>
</dbReference>